<organism evidence="1 2">
    <name type="scientific">Handelsmanbacteria sp. (strain RIFCSPLOWO2_12_FULL_64_10)</name>
    <dbReference type="NCBI Taxonomy" id="1817868"/>
    <lineage>
        <taxon>Bacteria</taxon>
        <taxon>Candidatus Handelsmaniibacteriota</taxon>
    </lineage>
</organism>
<proteinExistence type="predicted"/>
<evidence type="ECO:0000313" key="1">
    <source>
        <dbReference type="EMBL" id="OGG46670.1"/>
    </source>
</evidence>
<reference evidence="1 2" key="1">
    <citation type="journal article" date="2016" name="Nat. Commun.">
        <title>Thousands of microbial genomes shed light on interconnected biogeochemical processes in an aquifer system.</title>
        <authorList>
            <person name="Anantharaman K."/>
            <person name="Brown C.T."/>
            <person name="Hug L.A."/>
            <person name="Sharon I."/>
            <person name="Castelle C.J."/>
            <person name="Probst A.J."/>
            <person name="Thomas B.C."/>
            <person name="Singh A."/>
            <person name="Wilkins M.J."/>
            <person name="Karaoz U."/>
            <person name="Brodie E.L."/>
            <person name="Williams K.H."/>
            <person name="Hubbard S.S."/>
            <person name="Banfield J.F."/>
        </authorList>
    </citation>
    <scope>NUCLEOTIDE SEQUENCE [LARGE SCALE GENOMIC DNA]</scope>
    <source>
        <strain evidence="2">RIFCSPLOWO2_12_FULL_64_10</strain>
    </source>
</reference>
<dbReference type="EMBL" id="MFKF01000289">
    <property type="protein sequence ID" value="OGG46670.1"/>
    <property type="molecule type" value="Genomic_DNA"/>
</dbReference>
<dbReference type="AlphaFoldDB" id="A0A1F6CCC8"/>
<accession>A0A1F6CCC8</accession>
<evidence type="ECO:0000313" key="2">
    <source>
        <dbReference type="Proteomes" id="UP000178606"/>
    </source>
</evidence>
<name>A0A1F6CCC8_HANXR</name>
<gene>
    <name evidence="1" type="ORF">A3F84_07460</name>
</gene>
<sequence>MDLNGIREALHRQPFEPFVIRLADGRALSVPHPDYVAVGARRIVVVAEDDSWSVVEPLLIVSLDYDGRRSVPSQQ</sequence>
<comment type="caution">
    <text evidence="1">The sequence shown here is derived from an EMBL/GenBank/DDBJ whole genome shotgun (WGS) entry which is preliminary data.</text>
</comment>
<dbReference type="Proteomes" id="UP000178606">
    <property type="component" value="Unassembled WGS sequence"/>
</dbReference>
<protein>
    <submittedName>
        <fullName evidence="1">Uncharacterized protein</fullName>
    </submittedName>
</protein>